<sequence length="248" mass="29100">MNGRHRRDERENQENFYRERDPGQRRDRARGYYGQDRDDRRGGDYAEDYSDPDRDPYGRRGWRGRWEGDDAYGRRGADPELWDERFRAGGYRGIPGGYLAGGWYGTRPAADWAFPGADLGYRERYRHRGPRDEERGFFERAADEVSSWFGDEEAERRREMDHRGRGPKNYTRSDERIFEDVNDRLTDDESLDATDISVEVKDREVTLDGTVQSRYAKRRAEDCADMVSGVQHVQNNLRVKQPDLPAQS</sequence>
<dbReference type="Pfam" id="PF04972">
    <property type="entry name" value="BON"/>
    <property type="match status" value="1"/>
</dbReference>
<dbReference type="InterPro" id="IPR014004">
    <property type="entry name" value="Transpt-assoc_nodulatn_dom_bac"/>
</dbReference>
<dbReference type="Proteomes" id="UP001652542">
    <property type="component" value="Unassembled WGS sequence"/>
</dbReference>
<proteinExistence type="predicted"/>
<keyword evidence="4" id="KW-1185">Reference proteome</keyword>
<feature type="compositionally biased region" description="Basic and acidic residues" evidence="1">
    <location>
        <begin position="51"/>
        <end position="77"/>
    </location>
</feature>
<dbReference type="EMBL" id="JAOWKY010000001">
    <property type="protein sequence ID" value="MCV2868662.1"/>
    <property type="molecule type" value="Genomic_DNA"/>
</dbReference>
<dbReference type="Gene3D" id="3.30.1340.30">
    <property type="match status" value="1"/>
</dbReference>
<evidence type="ECO:0000256" key="1">
    <source>
        <dbReference type="SAM" id="MobiDB-lite"/>
    </source>
</evidence>
<protein>
    <submittedName>
        <fullName evidence="3">BON domain-containing protein</fullName>
    </submittedName>
</protein>
<feature type="compositionally biased region" description="Basic and acidic residues" evidence="1">
    <location>
        <begin position="1"/>
        <end position="44"/>
    </location>
</feature>
<dbReference type="SMART" id="SM00749">
    <property type="entry name" value="BON"/>
    <property type="match status" value="1"/>
</dbReference>
<dbReference type="NCBIfam" id="NF033157">
    <property type="entry name" value="SWFGD_domain"/>
    <property type="match status" value="1"/>
</dbReference>
<dbReference type="RefSeq" id="WP_263734258.1">
    <property type="nucleotide sequence ID" value="NZ_JAOWKY010000001.1"/>
</dbReference>
<dbReference type="InterPro" id="IPR047800">
    <property type="entry name" value="SWFGD_dom"/>
</dbReference>
<feature type="compositionally biased region" description="Basic and acidic residues" evidence="1">
    <location>
        <begin position="154"/>
        <end position="164"/>
    </location>
</feature>
<feature type="domain" description="BON" evidence="2">
    <location>
        <begin position="173"/>
        <end position="241"/>
    </location>
</feature>
<dbReference type="InterPro" id="IPR051686">
    <property type="entry name" value="Lipoprotein_DolP"/>
</dbReference>
<feature type="region of interest" description="Disordered" evidence="1">
    <location>
        <begin position="1"/>
        <end position="77"/>
    </location>
</feature>
<name>A0ABT2ZC07_9RHOB</name>
<gene>
    <name evidence="3" type="ORF">OEW28_08480</name>
</gene>
<evidence type="ECO:0000313" key="3">
    <source>
        <dbReference type="EMBL" id="MCV2868662.1"/>
    </source>
</evidence>
<comment type="caution">
    <text evidence="3">The sequence shown here is derived from an EMBL/GenBank/DDBJ whole genome shotgun (WGS) entry which is preliminary data.</text>
</comment>
<dbReference type="PROSITE" id="PS50914">
    <property type="entry name" value="BON"/>
    <property type="match status" value="1"/>
</dbReference>
<dbReference type="InterPro" id="IPR007055">
    <property type="entry name" value="BON_dom"/>
</dbReference>
<dbReference type="PANTHER" id="PTHR34606:SF15">
    <property type="entry name" value="BON DOMAIN-CONTAINING PROTEIN"/>
    <property type="match status" value="1"/>
</dbReference>
<feature type="region of interest" description="Disordered" evidence="1">
    <location>
        <begin position="152"/>
        <end position="174"/>
    </location>
</feature>
<dbReference type="PANTHER" id="PTHR34606">
    <property type="entry name" value="BON DOMAIN-CONTAINING PROTEIN"/>
    <property type="match status" value="1"/>
</dbReference>
<organism evidence="3 4">
    <name type="scientific">Albidovulum marisflavi</name>
    <dbReference type="NCBI Taxonomy" id="2984159"/>
    <lineage>
        <taxon>Bacteria</taxon>
        <taxon>Pseudomonadati</taxon>
        <taxon>Pseudomonadota</taxon>
        <taxon>Alphaproteobacteria</taxon>
        <taxon>Rhodobacterales</taxon>
        <taxon>Paracoccaceae</taxon>
        <taxon>Albidovulum</taxon>
    </lineage>
</organism>
<accession>A0ABT2ZC07</accession>
<evidence type="ECO:0000313" key="4">
    <source>
        <dbReference type="Proteomes" id="UP001652542"/>
    </source>
</evidence>
<evidence type="ECO:0000259" key="2">
    <source>
        <dbReference type="PROSITE" id="PS50914"/>
    </source>
</evidence>
<reference evidence="3 4" key="1">
    <citation type="submission" date="2022-10" db="EMBL/GenBank/DDBJ databases">
        <title>Defluviimonas sp. nov., isolated from ocean surface water.</title>
        <authorList>
            <person name="He W."/>
            <person name="Wang L."/>
            <person name="Zhang D.-F."/>
        </authorList>
    </citation>
    <scope>NUCLEOTIDE SEQUENCE [LARGE SCALE GENOMIC DNA]</scope>
    <source>
        <strain evidence="3 4">WL0002</strain>
    </source>
</reference>